<proteinExistence type="inferred from homology"/>
<dbReference type="AlphaFoldDB" id="A0A0G1M9F7"/>
<dbReference type="PATRIC" id="fig|1618649.3.peg.227"/>
<evidence type="ECO:0000256" key="4">
    <source>
        <dbReference type="ARBA" id="ARBA00022475"/>
    </source>
</evidence>
<keyword evidence="4" id="KW-1003">Cell membrane</keyword>
<dbReference type="Gene3D" id="1.10.3810.10">
    <property type="entry name" value="Biosynthetic peptidoglycan transglycosylase-like"/>
    <property type="match status" value="1"/>
</dbReference>
<dbReference type="Pfam" id="PF00912">
    <property type="entry name" value="Transgly"/>
    <property type="match status" value="1"/>
</dbReference>
<dbReference type="InterPro" id="IPR036950">
    <property type="entry name" value="PBP_transglycosylase"/>
</dbReference>
<dbReference type="GO" id="GO:0008955">
    <property type="term" value="F:peptidoglycan glycosyltransferase activity"/>
    <property type="evidence" value="ECO:0007669"/>
    <property type="project" value="UniProtKB-EC"/>
</dbReference>
<dbReference type="GO" id="GO:0008658">
    <property type="term" value="F:penicillin binding"/>
    <property type="evidence" value="ECO:0007669"/>
    <property type="project" value="InterPro"/>
</dbReference>
<dbReference type="GO" id="GO:0030288">
    <property type="term" value="C:outer membrane-bounded periplasmic space"/>
    <property type="evidence" value="ECO:0007669"/>
    <property type="project" value="TreeGrafter"/>
</dbReference>
<dbReference type="Pfam" id="PF00905">
    <property type="entry name" value="Transpeptidase"/>
    <property type="match status" value="1"/>
</dbReference>
<dbReference type="InterPro" id="IPR001460">
    <property type="entry name" value="PCN-bd_Tpept"/>
</dbReference>
<evidence type="ECO:0000256" key="11">
    <source>
        <dbReference type="ARBA" id="ARBA00022984"/>
    </source>
</evidence>
<evidence type="ECO:0000256" key="13">
    <source>
        <dbReference type="ARBA" id="ARBA00023268"/>
    </source>
</evidence>
<keyword evidence="5" id="KW-0121">Carboxypeptidase</keyword>
<keyword evidence="12" id="KW-0472">Membrane</keyword>
<dbReference type="GO" id="GO:0009002">
    <property type="term" value="F:serine-type D-Ala-D-Ala carboxypeptidase activity"/>
    <property type="evidence" value="ECO:0007669"/>
    <property type="project" value="UniProtKB-EC"/>
</dbReference>
<dbReference type="PANTHER" id="PTHR32282">
    <property type="entry name" value="BINDING PROTEIN TRANSPEPTIDASE, PUTATIVE-RELATED"/>
    <property type="match status" value="1"/>
</dbReference>
<evidence type="ECO:0000256" key="2">
    <source>
        <dbReference type="ARBA" id="ARBA00007090"/>
    </source>
</evidence>
<evidence type="ECO:0000313" key="20">
    <source>
        <dbReference type="Proteomes" id="UP000034696"/>
    </source>
</evidence>
<keyword evidence="9" id="KW-0378">Hydrolase</keyword>
<keyword evidence="11" id="KW-0573">Peptidoglycan synthesis</keyword>
<dbReference type="NCBIfam" id="TIGR02074">
    <property type="entry name" value="PBP_1a_fam"/>
    <property type="match status" value="1"/>
</dbReference>
<dbReference type="Gene3D" id="3.40.710.10">
    <property type="entry name" value="DD-peptidase/beta-lactamase superfamily"/>
    <property type="match status" value="1"/>
</dbReference>
<feature type="domain" description="Glycosyl transferase family 51" evidence="18">
    <location>
        <begin position="66"/>
        <end position="232"/>
    </location>
</feature>
<dbReference type="GO" id="GO:0005886">
    <property type="term" value="C:plasma membrane"/>
    <property type="evidence" value="ECO:0007669"/>
    <property type="project" value="UniProtKB-SubCell"/>
</dbReference>
<dbReference type="GO" id="GO:0009252">
    <property type="term" value="P:peptidoglycan biosynthetic process"/>
    <property type="evidence" value="ECO:0007669"/>
    <property type="project" value="UniProtKB-KW"/>
</dbReference>
<comment type="catalytic activity">
    <reaction evidence="15">
        <text>Preferential cleavage: (Ac)2-L-Lys-D-Ala-|-D-Ala. Also transpeptidation of peptidyl-alanyl moieties that are N-acyl substituents of D-alanine.</text>
        <dbReference type="EC" id="3.4.16.4"/>
    </reaction>
</comment>
<evidence type="ECO:0000256" key="16">
    <source>
        <dbReference type="ARBA" id="ARBA00049902"/>
    </source>
</evidence>
<evidence type="ECO:0000313" key="19">
    <source>
        <dbReference type="EMBL" id="KKU04697.1"/>
    </source>
</evidence>
<keyword evidence="14" id="KW-0961">Cell wall biogenesis/degradation</keyword>
<dbReference type="Proteomes" id="UP000034696">
    <property type="component" value="Unassembled WGS sequence"/>
</dbReference>
<dbReference type="PANTHER" id="PTHR32282:SF11">
    <property type="entry name" value="PENICILLIN-BINDING PROTEIN 1B"/>
    <property type="match status" value="1"/>
</dbReference>
<gene>
    <name evidence="19" type="ORF">UX06_C0011G0008</name>
</gene>
<feature type="domain" description="Penicillin-binding protein transpeptidase" evidence="17">
    <location>
        <begin position="325"/>
        <end position="621"/>
    </location>
</feature>
<dbReference type="GO" id="GO:0008360">
    <property type="term" value="P:regulation of cell shape"/>
    <property type="evidence" value="ECO:0007669"/>
    <property type="project" value="UniProtKB-KW"/>
</dbReference>
<reference evidence="19 20" key="1">
    <citation type="journal article" date="2015" name="Nature">
        <title>rRNA introns, odd ribosomes, and small enigmatic genomes across a large radiation of phyla.</title>
        <authorList>
            <person name="Brown C.T."/>
            <person name="Hug L.A."/>
            <person name="Thomas B.C."/>
            <person name="Sharon I."/>
            <person name="Castelle C.J."/>
            <person name="Singh A."/>
            <person name="Wilkins M.J."/>
            <person name="Williams K.H."/>
            <person name="Banfield J.F."/>
        </authorList>
    </citation>
    <scope>NUCLEOTIDE SEQUENCE [LARGE SCALE GENOMIC DNA]</scope>
</reference>
<evidence type="ECO:0000256" key="6">
    <source>
        <dbReference type="ARBA" id="ARBA00022670"/>
    </source>
</evidence>
<comment type="caution">
    <text evidence="19">The sequence shown here is derived from an EMBL/GenBank/DDBJ whole genome shotgun (WGS) entry which is preliminary data.</text>
</comment>
<dbReference type="InterPro" id="IPR001264">
    <property type="entry name" value="Glyco_trans_51"/>
</dbReference>
<dbReference type="SUPFAM" id="SSF56601">
    <property type="entry name" value="beta-lactamase/transpeptidase-like"/>
    <property type="match status" value="1"/>
</dbReference>
<evidence type="ECO:0000256" key="5">
    <source>
        <dbReference type="ARBA" id="ARBA00022645"/>
    </source>
</evidence>
<comment type="similarity">
    <text evidence="3">In the N-terminal section; belongs to the glycosyltransferase 51 family.</text>
</comment>
<keyword evidence="7" id="KW-0328">Glycosyltransferase</keyword>
<dbReference type="InterPro" id="IPR023346">
    <property type="entry name" value="Lysozyme-like_dom_sf"/>
</dbReference>
<keyword evidence="10" id="KW-0133">Cell shape</keyword>
<evidence type="ECO:0000256" key="7">
    <source>
        <dbReference type="ARBA" id="ARBA00022676"/>
    </source>
</evidence>
<evidence type="ECO:0000256" key="3">
    <source>
        <dbReference type="ARBA" id="ARBA00007739"/>
    </source>
</evidence>
<dbReference type="FunFam" id="1.10.3810.10:FF:000001">
    <property type="entry name" value="Penicillin-binding protein 1A"/>
    <property type="match status" value="1"/>
</dbReference>
<dbReference type="InterPro" id="IPR050396">
    <property type="entry name" value="Glycosyltr_51/Transpeptidase"/>
</dbReference>
<dbReference type="SUPFAM" id="SSF53955">
    <property type="entry name" value="Lysozyme-like"/>
    <property type="match status" value="1"/>
</dbReference>
<dbReference type="InterPro" id="IPR012338">
    <property type="entry name" value="Beta-lactam/transpept-like"/>
</dbReference>
<dbReference type="EMBL" id="LCKT01000011">
    <property type="protein sequence ID" value="KKU04697.1"/>
    <property type="molecule type" value="Genomic_DNA"/>
</dbReference>
<accession>A0A0G1M9F7</accession>
<evidence type="ECO:0000256" key="9">
    <source>
        <dbReference type="ARBA" id="ARBA00022801"/>
    </source>
</evidence>
<sequence length="842" mass="94356">MVRMRRKHKFLFRFLTAAISALFIFGAVFATITVPNFEALDSRNIVQSTKIYDRTGEILLYDIHGDIKRTVIPFSKIPSHLKEAVVSMEDQNFYKHFGISPTSIIRAVFVNIFSGQFKQGGSTITQQLVKNTFLTPEKTVSRKIKEWVLAVKVEFKYSKDEILGFYLNQVPFGSNAYGIEAASQNYFDKHAENLDIAEAAYLAGMLQAPTRYSPYGSHRDELEARKNIVLGRLLDNGQITKKEHEEAKMEQVKFAVKAVRGIKAPHFSLFVKEYLVEKYGEDIVERGGLKVTTTINWQWQEKFEDLLRTRSAENEKNFSAYNAGLVAIDPNTGQIMSMVGSRDYFANPLPEGCSPGLDCKFDPQVNMTLRSRQPGSSFKPIVYAAAFAKGYTPNTALFDLRTEFSVYCSPYGIPDPGIDLEKCYRPENFDNKFRGPISLKEALAQSVNIVAVKVLYLAGLSDSLKTARDLGITTLNDPDRYGLTLVLGGGEVKPLELTGAYSAFANGGYYVPYTPILKVEAADGSVLEEYSENKTQALDPNIAREISDILSDNAARAPAFTENSALYIPERPVAVKTGTTEDTRDTWVVGYTPNIVIGVWAGNNDNSKMERKVAGLIVAPIWNSAMHLIFNDLPVETFEKPSVPEPDKAVLRGEWRGGRIYKIDKMSGKLATDFTPEELIEKKVVPEVHSILYWIDKDNPLGPAPQNPSGDPQFKNWETIVREWAASRGLYDQSDSIIPTQYDDVHIPEYFPKGEIIINPQRNDFPIGTRITAAVNVEARFQVEQVDIFINSEYSGSYKIAPYEFPVDIAGSPGQEIKITALIYDYAKNKTEIEKVIRVSEN</sequence>
<keyword evidence="6" id="KW-0645">Protease</keyword>
<name>A0A0G1M9F7_9BACT</name>
<evidence type="ECO:0000256" key="15">
    <source>
        <dbReference type="ARBA" id="ARBA00034000"/>
    </source>
</evidence>
<protein>
    <submittedName>
        <fullName evidence="19">Penicillin-binding protein, 1A family</fullName>
    </submittedName>
</protein>
<keyword evidence="8" id="KW-0808">Transferase</keyword>
<evidence type="ECO:0000259" key="17">
    <source>
        <dbReference type="Pfam" id="PF00905"/>
    </source>
</evidence>
<comment type="catalytic activity">
    <reaction evidence="16">
        <text>[GlcNAc-(1-&gt;4)-Mur2Ac(oyl-L-Ala-gamma-D-Glu-L-Lys-D-Ala-D-Ala)](n)-di-trans,octa-cis-undecaprenyl diphosphate + beta-D-GlcNAc-(1-&gt;4)-Mur2Ac(oyl-L-Ala-gamma-D-Glu-L-Lys-D-Ala-D-Ala)-di-trans,octa-cis-undecaprenyl diphosphate = [GlcNAc-(1-&gt;4)-Mur2Ac(oyl-L-Ala-gamma-D-Glu-L-Lys-D-Ala-D-Ala)](n+1)-di-trans,octa-cis-undecaprenyl diphosphate + di-trans,octa-cis-undecaprenyl diphosphate + H(+)</text>
        <dbReference type="Rhea" id="RHEA:23708"/>
        <dbReference type="Rhea" id="RHEA-COMP:9602"/>
        <dbReference type="Rhea" id="RHEA-COMP:9603"/>
        <dbReference type="ChEBI" id="CHEBI:15378"/>
        <dbReference type="ChEBI" id="CHEBI:58405"/>
        <dbReference type="ChEBI" id="CHEBI:60033"/>
        <dbReference type="ChEBI" id="CHEBI:78435"/>
        <dbReference type="EC" id="2.4.99.28"/>
    </reaction>
</comment>
<evidence type="ECO:0000256" key="14">
    <source>
        <dbReference type="ARBA" id="ARBA00023316"/>
    </source>
</evidence>
<keyword evidence="13" id="KW-0511">Multifunctional enzyme</keyword>
<evidence type="ECO:0000259" key="18">
    <source>
        <dbReference type="Pfam" id="PF00912"/>
    </source>
</evidence>
<comment type="subcellular location">
    <subcellularLocation>
        <location evidence="1">Cell membrane</location>
    </subcellularLocation>
</comment>
<dbReference type="GO" id="GO:0071555">
    <property type="term" value="P:cell wall organization"/>
    <property type="evidence" value="ECO:0007669"/>
    <property type="project" value="UniProtKB-KW"/>
</dbReference>
<organism evidence="19 20">
    <name type="scientific">Candidatus Giovannonibacteria bacterium GW2011_GWA2_45_21</name>
    <dbReference type="NCBI Taxonomy" id="1618649"/>
    <lineage>
        <taxon>Bacteria</taxon>
        <taxon>Candidatus Giovannoniibacteriota</taxon>
    </lineage>
</organism>
<dbReference type="GO" id="GO:0006508">
    <property type="term" value="P:proteolysis"/>
    <property type="evidence" value="ECO:0007669"/>
    <property type="project" value="UniProtKB-KW"/>
</dbReference>
<evidence type="ECO:0000256" key="1">
    <source>
        <dbReference type="ARBA" id="ARBA00004236"/>
    </source>
</evidence>
<evidence type="ECO:0000256" key="8">
    <source>
        <dbReference type="ARBA" id="ARBA00022679"/>
    </source>
</evidence>
<evidence type="ECO:0000256" key="10">
    <source>
        <dbReference type="ARBA" id="ARBA00022960"/>
    </source>
</evidence>
<comment type="similarity">
    <text evidence="2">In the C-terminal section; belongs to the transpeptidase family.</text>
</comment>
<evidence type="ECO:0000256" key="12">
    <source>
        <dbReference type="ARBA" id="ARBA00023136"/>
    </source>
</evidence>